<dbReference type="EMBL" id="FXTN01000008">
    <property type="protein sequence ID" value="SMO82435.1"/>
    <property type="molecule type" value="Genomic_DNA"/>
</dbReference>
<reference evidence="2 3" key="1">
    <citation type="submission" date="2017-05" db="EMBL/GenBank/DDBJ databases">
        <authorList>
            <person name="Varghese N."/>
            <person name="Submissions S."/>
        </authorList>
    </citation>
    <scope>NUCLEOTIDE SEQUENCE [LARGE SCALE GENOMIC DNA]</scope>
    <source>
        <strain evidence="2 3">DSM 19036</strain>
    </source>
</reference>
<dbReference type="AlphaFoldDB" id="A0A521EEX2"/>
<dbReference type="InterPro" id="IPR045455">
    <property type="entry name" value="NrS-1_pol-like_helicase"/>
</dbReference>
<dbReference type="Gene3D" id="3.40.50.300">
    <property type="entry name" value="P-loop containing nucleotide triphosphate hydrolases"/>
    <property type="match status" value="1"/>
</dbReference>
<accession>A0A521EEX2</accession>
<feature type="domain" description="NrS-1 polymerase-like helicase" evidence="1">
    <location>
        <begin position="131"/>
        <end position="230"/>
    </location>
</feature>
<name>A0A521EEX2_9SPHI</name>
<evidence type="ECO:0000313" key="3">
    <source>
        <dbReference type="Proteomes" id="UP000320300"/>
    </source>
</evidence>
<dbReference type="Proteomes" id="UP000320300">
    <property type="component" value="Unassembled WGS sequence"/>
</dbReference>
<protein>
    <recommendedName>
        <fullName evidence="1">NrS-1 polymerase-like helicase domain-containing protein</fullName>
    </recommendedName>
</protein>
<evidence type="ECO:0000313" key="2">
    <source>
        <dbReference type="EMBL" id="SMO82435.1"/>
    </source>
</evidence>
<proteinExistence type="predicted"/>
<evidence type="ECO:0000259" key="1">
    <source>
        <dbReference type="Pfam" id="PF19263"/>
    </source>
</evidence>
<dbReference type="InterPro" id="IPR027417">
    <property type="entry name" value="P-loop_NTPase"/>
</dbReference>
<dbReference type="Pfam" id="PF19263">
    <property type="entry name" value="DUF5906"/>
    <property type="match status" value="1"/>
</dbReference>
<keyword evidence="3" id="KW-1185">Reference proteome</keyword>
<gene>
    <name evidence="2" type="ORF">SAMN06265348_10823</name>
</gene>
<organism evidence="2 3">
    <name type="scientific">Pedobacter westerhofensis</name>
    <dbReference type="NCBI Taxonomy" id="425512"/>
    <lineage>
        <taxon>Bacteria</taxon>
        <taxon>Pseudomonadati</taxon>
        <taxon>Bacteroidota</taxon>
        <taxon>Sphingobacteriia</taxon>
        <taxon>Sphingobacteriales</taxon>
        <taxon>Sphingobacteriaceae</taxon>
        <taxon>Pedobacter</taxon>
    </lineage>
</organism>
<sequence length="403" mass="47385">MRDTMEHTRPYIRIGTSYYKTVRKPLASGDAMVMLIPWSAECIKQDHGKSYLSEIEKYDGFCFVPSHLNYQRIVENFYNRYYPFKHKAKEGDPVNSLNYLRHIFGEQLEFGLDYLKLLLERPMQRLPILCLVSTDRNTGKTTFLNWLKAIFGDNMTINTNEDFRSNFNAEWTQKLLIGVDETFLERREDSERLKNLSTATFYKTEAKGMDRQETEFFGKFILCSNNEDNFLIIDPGETRYWIRKIPVLMSDNPHLLAKLREEIPMLVHYLTKRKMTTNNQTRMWFSPEQIFTPALKKVIRQNRVKLEVELAGVLLSIVDDQELKEISFCIGDAQGWLNRRGIRSPDTPSIRRILQNVWNLKPASNSNAYMQYKFSTEGNIYEQASKGRFYTLDMETILKLNDS</sequence>